<evidence type="ECO:0000313" key="3">
    <source>
        <dbReference type="Proteomes" id="UP000749320"/>
    </source>
</evidence>
<keyword evidence="1" id="KW-1133">Transmembrane helix</keyword>
<evidence type="ECO:0000256" key="1">
    <source>
        <dbReference type="SAM" id="Phobius"/>
    </source>
</evidence>
<name>A0A921GDE4_9FIRM</name>
<evidence type="ECO:0000313" key="2">
    <source>
        <dbReference type="EMBL" id="HJF41220.1"/>
    </source>
</evidence>
<dbReference type="InterPro" id="IPR038690">
    <property type="entry name" value="NusG_2_sf"/>
</dbReference>
<accession>A0A921GDE4</accession>
<keyword evidence="1" id="KW-0812">Transmembrane</keyword>
<organism evidence="2 3">
    <name type="scientific">Thomasclavelia spiroformis</name>
    <dbReference type="NCBI Taxonomy" id="29348"/>
    <lineage>
        <taxon>Bacteria</taxon>
        <taxon>Bacillati</taxon>
        <taxon>Bacillota</taxon>
        <taxon>Erysipelotrichia</taxon>
        <taxon>Erysipelotrichales</taxon>
        <taxon>Coprobacillaceae</taxon>
        <taxon>Thomasclavelia</taxon>
    </lineage>
</organism>
<sequence>MKKIRILIAVVILIVVGSILGIYYFLQVNNNEQTIEIRQDDKVLYTLNLNEDQIIDINYDGRINTVEIKDGKVHVIYADCPDQTCVEMGYLENLPIVCLPNYLTISYSETDNIDSSSR</sequence>
<dbReference type="Gene3D" id="2.60.320.10">
    <property type="entry name" value="N-utilization substance G protein NusG, insert domain"/>
    <property type="match status" value="1"/>
</dbReference>
<gene>
    <name evidence="2" type="ORF">K8V91_09870</name>
</gene>
<comment type="caution">
    <text evidence="2">The sequence shown here is derived from an EMBL/GenBank/DDBJ whole genome shotgun (WGS) entry which is preliminary data.</text>
</comment>
<dbReference type="EMBL" id="DYWV01000341">
    <property type="protein sequence ID" value="HJF41220.1"/>
    <property type="molecule type" value="Genomic_DNA"/>
</dbReference>
<protein>
    <submittedName>
        <fullName evidence="2">NusG domain II-containing protein</fullName>
    </submittedName>
</protein>
<dbReference type="AlphaFoldDB" id="A0A921GDE4"/>
<keyword evidence="1" id="KW-0472">Membrane</keyword>
<proteinExistence type="predicted"/>
<feature type="transmembrane region" description="Helical" evidence="1">
    <location>
        <begin position="7"/>
        <end position="26"/>
    </location>
</feature>
<dbReference type="Pfam" id="PF07009">
    <property type="entry name" value="NusG_II"/>
    <property type="match status" value="1"/>
</dbReference>
<reference evidence="2" key="2">
    <citation type="submission" date="2021-09" db="EMBL/GenBank/DDBJ databases">
        <authorList>
            <person name="Gilroy R."/>
        </authorList>
    </citation>
    <scope>NUCLEOTIDE SEQUENCE</scope>
    <source>
        <strain evidence="2">CHK193-16274</strain>
    </source>
</reference>
<reference evidence="2" key="1">
    <citation type="journal article" date="2021" name="PeerJ">
        <title>Extensive microbial diversity within the chicken gut microbiome revealed by metagenomics and culture.</title>
        <authorList>
            <person name="Gilroy R."/>
            <person name="Ravi A."/>
            <person name="Getino M."/>
            <person name="Pursley I."/>
            <person name="Horton D.L."/>
            <person name="Alikhan N.F."/>
            <person name="Baker D."/>
            <person name="Gharbi K."/>
            <person name="Hall N."/>
            <person name="Watson M."/>
            <person name="Adriaenssens E.M."/>
            <person name="Foster-Nyarko E."/>
            <person name="Jarju S."/>
            <person name="Secka A."/>
            <person name="Antonio M."/>
            <person name="Oren A."/>
            <person name="Chaudhuri R.R."/>
            <person name="La Ragione R."/>
            <person name="Hildebrand F."/>
            <person name="Pallen M.J."/>
        </authorList>
    </citation>
    <scope>NUCLEOTIDE SEQUENCE</scope>
    <source>
        <strain evidence="2">CHK193-16274</strain>
    </source>
</reference>
<dbReference type="Proteomes" id="UP000749320">
    <property type="component" value="Unassembled WGS sequence"/>
</dbReference>
<dbReference type="RefSeq" id="WP_191375927.1">
    <property type="nucleotide sequence ID" value="NZ_CAJFOD010000040.1"/>
</dbReference>